<proteinExistence type="predicted"/>
<dbReference type="Proteomes" id="UP000494214">
    <property type="component" value="Unassembled WGS sequence"/>
</dbReference>
<evidence type="ECO:0000313" key="5">
    <source>
        <dbReference type="EMBL" id="CAB3706798.1"/>
    </source>
</evidence>
<dbReference type="Gene3D" id="1.25.40.10">
    <property type="entry name" value="Tetratricopeptide repeat domain"/>
    <property type="match status" value="1"/>
</dbReference>
<keyword evidence="5" id="KW-0808">Transferase</keyword>
<dbReference type="PROSITE" id="PS50043">
    <property type="entry name" value="HTH_LUXR_2"/>
    <property type="match status" value="1"/>
</dbReference>
<dbReference type="PRINTS" id="PR00038">
    <property type="entry name" value="HTHLUXR"/>
</dbReference>
<dbReference type="PROSITE" id="PS00622">
    <property type="entry name" value="HTH_LUXR_1"/>
    <property type="match status" value="1"/>
</dbReference>
<dbReference type="GO" id="GO:0003677">
    <property type="term" value="F:DNA binding"/>
    <property type="evidence" value="ECO:0007669"/>
    <property type="project" value="UniProtKB-KW"/>
</dbReference>
<dbReference type="SUPFAM" id="SSF52540">
    <property type="entry name" value="P-loop containing nucleoside triphosphate hydrolases"/>
    <property type="match status" value="1"/>
</dbReference>
<dbReference type="EC" id="2.7.11.1" evidence="5"/>
<accession>A0A6S7A539</accession>
<dbReference type="Pfam" id="PF17874">
    <property type="entry name" value="TPR_MalT"/>
    <property type="match status" value="1"/>
</dbReference>
<dbReference type="InterPro" id="IPR016032">
    <property type="entry name" value="Sig_transdc_resp-reg_C-effctor"/>
</dbReference>
<evidence type="ECO:0000256" key="2">
    <source>
        <dbReference type="ARBA" id="ARBA00023125"/>
    </source>
</evidence>
<keyword evidence="6" id="KW-1185">Reference proteome</keyword>
<dbReference type="SMART" id="SM00421">
    <property type="entry name" value="HTH_LUXR"/>
    <property type="match status" value="1"/>
</dbReference>
<feature type="domain" description="HTH luxR-type" evidence="4">
    <location>
        <begin position="827"/>
        <end position="895"/>
    </location>
</feature>
<dbReference type="PANTHER" id="PTHR44688:SF25">
    <property type="entry name" value="HTH LUXR-TYPE DOMAIN-CONTAINING PROTEIN"/>
    <property type="match status" value="1"/>
</dbReference>
<dbReference type="Pfam" id="PF25873">
    <property type="entry name" value="WHD_MalT"/>
    <property type="match status" value="1"/>
</dbReference>
<keyword evidence="3" id="KW-0804">Transcription</keyword>
<dbReference type="PANTHER" id="PTHR44688">
    <property type="entry name" value="DNA-BINDING TRANSCRIPTIONAL ACTIVATOR DEVR_DOSR"/>
    <property type="match status" value="1"/>
</dbReference>
<gene>
    <name evidence="5" type="primary">pknK</name>
    <name evidence="5" type="ORF">LMG26690_02955</name>
</gene>
<evidence type="ECO:0000256" key="3">
    <source>
        <dbReference type="ARBA" id="ARBA00023163"/>
    </source>
</evidence>
<dbReference type="GO" id="GO:0004674">
    <property type="term" value="F:protein serine/threonine kinase activity"/>
    <property type="evidence" value="ECO:0007669"/>
    <property type="project" value="UniProtKB-EC"/>
</dbReference>
<dbReference type="AlphaFoldDB" id="A0A6S7A539"/>
<dbReference type="EMBL" id="CADIJM010000005">
    <property type="protein sequence ID" value="CAB3706798.1"/>
    <property type="molecule type" value="Genomic_DNA"/>
</dbReference>
<dbReference type="InterPro" id="IPR059106">
    <property type="entry name" value="WHD_MalT"/>
</dbReference>
<evidence type="ECO:0000256" key="1">
    <source>
        <dbReference type="ARBA" id="ARBA00023015"/>
    </source>
</evidence>
<dbReference type="Gene3D" id="1.10.10.10">
    <property type="entry name" value="Winged helix-like DNA-binding domain superfamily/Winged helix DNA-binding domain"/>
    <property type="match status" value="1"/>
</dbReference>
<dbReference type="RefSeq" id="WP_254594976.1">
    <property type="nucleotide sequence ID" value="NZ_CADIJM010000005.1"/>
</dbReference>
<evidence type="ECO:0000259" key="4">
    <source>
        <dbReference type="PROSITE" id="PS50043"/>
    </source>
</evidence>
<dbReference type="InterPro" id="IPR041617">
    <property type="entry name" value="TPR_MalT"/>
</dbReference>
<evidence type="ECO:0000313" key="6">
    <source>
        <dbReference type="Proteomes" id="UP000494214"/>
    </source>
</evidence>
<dbReference type="InterPro" id="IPR036388">
    <property type="entry name" value="WH-like_DNA-bd_sf"/>
</dbReference>
<name>A0A6S7A539_9BURK</name>
<organism evidence="5 6">
    <name type="scientific">Achromobacter animicus</name>
    <dbReference type="NCBI Taxonomy" id="1389935"/>
    <lineage>
        <taxon>Bacteria</taxon>
        <taxon>Pseudomonadati</taxon>
        <taxon>Pseudomonadota</taxon>
        <taxon>Betaproteobacteria</taxon>
        <taxon>Burkholderiales</taxon>
        <taxon>Alcaligenaceae</taxon>
        <taxon>Achromobacter</taxon>
    </lineage>
</organism>
<reference evidence="5 6" key="1">
    <citation type="submission" date="2020-04" db="EMBL/GenBank/DDBJ databases">
        <authorList>
            <person name="De Canck E."/>
        </authorList>
    </citation>
    <scope>NUCLEOTIDE SEQUENCE [LARGE SCALE GENOMIC DNA]</scope>
    <source>
        <strain evidence="5 6">LMG 26690</strain>
    </source>
</reference>
<dbReference type="GO" id="GO:0006355">
    <property type="term" value="P:regulation of DNA-templated transcription"/>
    <property type="evidence" value="ECO:0007669"/>
    <property type="project" value="InterPro"/>
</dbReference>
<keyword evidence="1" id="KW-0805">Transcription regulation</keyword>
<dbReference type="CDD" id="cd06170">
    <property type="entry name" value="LuxR_C_like"/>
    <property type="match status" value="1"/>
</dbReference>
<protein>
    <submittedName>
        <fullName evidence="5">Serine/threonine-protein kinase PknK</fullName>
        <ecNumber evidence="5">2.7.11.1</ecNumber>
    </submittedName>
</protein>
<sequence length="897" mass="96978">MRHSFSMEHALASGKLNAPAAHGDHVARLALCEAICRPEGPKVVVARGPAGYGKTTLLAQCQARLQSAPMRTAWLTLDRADNDLSRFLRCLMAALGALSGDASAAFAALDSEDTLALALVEAVASHEAPFALVLDEFEAITAPAVLDLVQDLIGRLPAHGRLLIGSRHTPGLALGRLRAANQLLEIDTAQLCFSVDEATQFFARRQPMLTPAEVELLHRKTEGWAAALCLASASLARQPSAAAFIERFSGSDQSVADYLAQDVLASQTPALRRFLLRTSILKQLSAPLCQALVPDLDCADLLQQLEDGHVLLTRTATDERHYRYHSLFASYLQSQLRAQAPGDIAHLHLAASRWYEAQGRPVPAIDHAIDGGDFGRALALLQTHAEPLLAEGRMRLLSRWLGQLPAAVLATRPLLQAMQIWATCFTRGPGEASALMADLKLAGSADPAVQAHVRALQPLLLSMMDRQEEAYAAGMPSVASLGDALSFTDTALANAMANVSAVLGRYHEARALLDTARRAQSRSASTFNLMYSEAVEGIIDLQEGRMRQAGARFRMAVRATRKGAYGQANGNAWAGVLYAAWVYETGDLAQAARLLQVYVPLGRDVGLPDHLILGYLMQARVAFYEGDPEQTFYLLGELEYLGHQRGLPRIAASARVERARALLMQGHPQAARDELLRADDADLWRRVEALRLPANDLLYPRLGRLRCAAYDGDPAAALRELDQDIAKALAARRVRRAYKLQLFRAVALSRMQDDGAAAAQLAPLLRTAHSEGLCRVLVDEGAALAGLLQRHAASATGNAWSASEGARAWWQRYLAQVGPYAAAPITPAAESPCAEGLTPKELRVLRLLAEGHSNSAIARQLFVSESTVRTHLRHLNVKLSADSRTQAVARARSAGLL</sequence>
<dbReference type="SUPFAM" id="SSF46894">
    <property type="entry name" value="C-terminal effector domain of the bipartite response regulators"/>
    <property type="match status" value="1"/>
</dbReference>
<dbReference type="InterPro" id="IPR027417">
    <property type="entry name" value="P-loop_NTPase"/>
</dbReference>
<dbReference type="InterPro" id="IPR011990">
    <property type="entry name" value="TPR-like_helical_dom_sf"/>
</dbReference>
<dbReference type="InterPro" id="IPR041664">
    <property type="entry name" value="AAA_16"/>
</dbReference>
<keyword evidence="2" id="KW-0238">DNA-binding</keyword>
<dbReference type="Gene3D" id="3.40.50.300">
    <property type="entry name" value="P-loop containing nucleotide triphosphate hydrolases"/>
    <property type="match status" value="1"/>
</dbReference>
<dbReference type="InterPro" id="IPR000792">
    <property type="entry name" value="Tscrpt_reg_LuxR_C"/>
</dbReference>
<keyword evidence="5" id="KW-0418">Kinase</keyword>
<dbReference type="Pfam" id="PF00196">
    <property type="entry name" value="GerE"/>
    <property type="match status" value="1"/>
</dbReference>
<dbReference type="Pfam" id="PF13191">
    <property type="entry name" value="AAA_16"/>
    <property type="match status" value="1"/>
</dbReference>